<dbReference type="OrthoDB" id="2015333at2759"/>
<organism evidence="2 3">
    <name type="scientific">Reticulomyxa filosa</name>
    <dbReference type="NCBI Taxonomy" id="46433"/>
    <lineage>
        <taxon>Eukaryota</taxon>
        <taxon>Sar</taxon>
        <taxon>Rhizaria</taxon>
        <taxon>Retaria</taxon>
        <taxon>Foraminifera</taxon>
        <taxon>Monothalamids</taxon>
        <taxon>Reticulomyxidae</taxon>
        <taxon>Reticulomyxa</taxon>
    </lineage>
</organism>
<feature type="compositionally biased region" description="Basic and acidic residues" evidence="1">
    <location>
        <begin position="73"/>
        <end position="115"/>
    </location>
</feature>
<protein>
    <submittedName>
        <fullName evidence="2">SNF2-related domain-containing protein</fullName>
    </submittedName>
</protein>
<feature type="compositionally biased region" description="Acidic residues" evidence="1">
    <location>
        <begin position="125"/>
        <end position="134"/>
    </location>
</feature>
<evidence type="ECO:0000256" key="1">
    <source>
        <dbReference type="SAM" id="MobiDB-lite"/>
    </source>
</evidence>
<comment type="caution">
    <text evidence="2">The sequence shown here is derived from an EMBL/GenBank/DDBJ whole genome shotgun (WGS) entry which is preliminary data.</text>
</comment>
<feature type="compositionally biased region" description="Basic and acidic residues" evidence="1">
    <location>
        <begin position="50"/>
        <end position="66"/>
    </location>
</feature>
<sequence>MFNFVKKELNMRLQNWMEKSLYRCRDFIARAAEAEKWLCNLASTEFKHHALDKKPPKNKVDKKKDQSPPGNNDSDKEKRRTSKHENAEQREAKDNDLDERRATESRTVDENRETETDVTSVATATEEEEEEDISLNEPDNDLKAGDEFLNEEEKEEKGWEWRENRMTWADFVVDSFLVIDNEINAYFVNLKTFPSEVMTTSTQFFHRLYFVIDYVLRIIRNAFNDITVALHNFIRIRYNINDNKKKKKKVFDNEISEEKKTLDPAGSNSILGMEQISVGKNVRKLFVDRMVYDFSRAIEELGNNVKTGRFSPRVVQNAETLQDALNFLRDKPSNEDDDQAIPNLTQNMESLINDISTVLSVLLYLPLLDELQFKKELLHMCVKYSSISHVQDIILDLGPRLVGYIEALEEPPQAHLKEVFASSRRELVRAAYKFVVDCKELTKTSVVGAAVCLATRFLDVQNQHFFEFELYLPQKESEVHEFELYSPKTMSELSVVNLGLSQKLNDFFEICEEHLRYKDMRMLVCCSASIYGQRMMEVLMGPNPRKFDLKDAKVIEQDYEHVFGVFQNFDEDDFDKTLWPVSEKGPSIP</sequence>
<proteinExistence type="predicted"/>
<dbReference type="AlphaFoldDB" id="X6NHE4"/>
<feature type="region of interest" description="Disordered" evidence="1">
    <location>
        <begin position="50"/>
        <end position="146"/>
    </location>
</feature>
<dbReference type="EMBL" id="ASPP01008307">
    <property type="protein sequence ID" value="ETO25745.1"/>
    <property type="molecule type" value="Genomic_DNA"/>
</dbReference>
<evidence type="ECO:0000313" key="2">
    <source>
        <dbReference type="EMBL" id="ETO25745.1"/>
    </source>
</evidence>
<evidence type="ECO:0000313" key="3">
    <source>
        <dbReference type="Proteomes" id="UP000023152"/>
    </source>
</evidence>
<reference evidence="2 3" key="1">
    <citation type="journal article" date="2013" name="Curr. Biol.">
        <title>The Genome of the Foraminiferan Reticulomyxa filosa.</title>
        <authorList>
            <person name="Glockner G."/>
            <person name="Hulsmann N."/>
            <person name="Schleicher M."/>
            <person name="Noegel A.A."/>
            <person name="Eichinger L."/>
            <person name="Gallinger C."/>
            <person name="Pawlowski J."/>
            <person name="Sierra R."/>
            <person name="Euteneuer U."/>
            <person name="Pillet L."/>
            <person name="Moustafa A."/>
            <person name="Platzer M."/>
            <person name="Groth M."/>
            <person name="Szafranski K."/>
            <person name="Schliwa M."/>
        </authorList>
    </citation>
    <scope>NUCLEOTIDE SEQUENCE [LARGE SCALE GENOMIC DNA]</scope>
</reference>
<accession>X6NHE4</accession>
<gene>
    <name evidence="2" type="ORF">RFI_11391</name>
</gene>
<dbReference type="Proteomes" id="UP000023152">
    <property type="component" value="Unassembled WGS sequence"/>
</dbReference>
<keyword evidence="3" id="KW-1185">Reference proteome</keyword>
<name>X6NHE4_RETFI</name>